<comment type="caution">
    <text evidence="8">The sequence shown here is derived from an EMBL/GenBank/DDBJ whole genome shotgun (WGS) entry which is preliminary data.</text>
</comment>
<protein>
    <recommendedName>
        <fullName evidence="5">Flagellar hook-associated protein 2</fullName>
        <shortName evidence="5">HAP2</shortName>
    </recommendedName>
    <alternativeName>
        <fullName evidence="5">Flagellar cap protein</fullName>
    </alternativeName>
</protein>
<dbReference type="InterPro" id="IPR003481">
    <property type="entry name" value="FliD_N"/>
</dbReference>
<gene>
    <name evidence="8" type="primary">fliD</name>
    <name evidence="8" type="ORF">ABDB84_17470</name>
</gene>
<keyword evidence="4 5" id="KW-0975">Bacterial flagellum</keyword>
<keyword evidence="5" id="KW-0964">Secreted</keyword>
<dbReference type="InterPro" id="IPR040026">
    <property type="entry name" value="FliD"/>
</dbReference>
<evidence type="ECO:0000259" key="6">
    <source>
        <dbReference type="Pfam" id="PF02465"/>
    </source>
</evidence>
<dbReference type="Proteomes" id="UP001410394">
    <property type="component" value="Unassembled WGS sequence"/>
</dbReference>
<evidence type="ECO:0000256" key="1">
    <source>
        <dbReference type="ARBA" id="ARBA00009764"/>
    </source>
</evidence>
<evidence type="ECO:0000256" key="3">
    <source>
        <dbReference type="ARBA" id="ARBA00023054"/>
    </source>
</evidence>
<keyword evidence="8" id="KW-0282">Flagellum</keyword>
<comment type="subunit">
    <text evidence="2 5">Homopentamer.</text>
</comment>
<feature type="domain" description="Flagellar hook-associated protein 2 N-terminal" evidence="6">
    <location>
        <begin position="11"/>
        <end position="107"/>
    </location>
</feature>
<feature type="domain" description="Flagellar hook-associated protein 2 C-terminal" evidence="7">
    <location>
        <begin position="227"/>
        <end position="449"/>
    </location>
</feature>
<accession>A0ABU9Z2J8</accession>
<comment type="function">
    <text evidence="5">Required for morphogenesis and for the elongation of the flagellar filament by facilitating polymerization of the flagellin monomers at the tip of growing filament. Forms a capping structure, which prevents flagellin subunits (transported through the central channel of the flagellum) from leaking out without polymerization at the distal end.</text>
</comment>
<dbReference type="Pfam" id="PF02465">
    <property type="entry name" value="FliD_N"/>
    <property type="match status" value="1"/>
</dbReference>
<name>A0ABU9Z2J8_9RHOO</name>
<evidence type="ECO:0000313" key="8">
    <source>
        <dbReference type="EMBL" id="MEN3070278.1"/>
    </source>
</evidence>
<dbReference type="PANTHER" id="PTHR30288:SF0">
    <property type="entry name" value="FLAGELLAR HOOK-ASSOCIATED PROTEIN 2"/>
    <property type="match status" value="1"/>
</dbReference>
<proteinExistence type="inferred from homology"/>
<evidence type="ECO:0000259" key="7">
    <source>
        <dbReference type="Pfam" id="PF07195"/>
    </source>
</evidence>
<evidence type="ECO:0000256" key="5">
    <source>
        <dbReference type="RuleBase" id="RU362066"/>
    </source>
</evidence>
<keyword evidence="8" id="KW-0969">Cilium</keyword>
<keyword evidence="8" id="KW-0966">Cell projection</keyword>
<dbReference type="RefSeq" id="WP_345921054.1">
    <property type="nucleotide sequence ID" value="NZ_JBDIVE010000011.1"/>
</dbReference>
<evidence type="ECO:0000256" key="4">
    <source>
        <dbReference type="ARBA" id="ARBA00023143"/>
    </source>
</evidence>
<keyword evidence="9" id="KW-1185">Reference proteome</keyword>
<organism evidence="8 9">
    <name type="scientific">Uliginosibacterium sediminicola</name>
    <dbReference type="NCBI Taxonomy" id="2024550"/>
    <lineage>
        <taxon>Bacteria</taxon>
        <taxon>Pseudomonadati</taxon>
        <taxon>Pseudomonadota</taxon>
        <taxon>Betaproteobacteria</taxon>
        <taxon>Rhodocyclales</taxon>
        <taxon>Zoogloeaceae</taxon>
        <taxon>Uliginosibacterium</taxon>
    </lineage>
</organism>
<keyword evidence="3" id="KW-0175">Coiled coil</keyword>
<dbReference type="Pfam" id="PF07195">
    <property type="entry name" value="FliD_C"/>
    <property type="match status" value="1"/>
</dbReference>
<dbReference type="PANTHER" id="PTHR30288">
    <property type="entry name" value="FLAGELLAR CAP/ASSEMBLY PROTEIN FLID"/>
    <property type="match status" value="1"/>
</dbReference>
<dbReference type="EMBL" id="JBDIVE010000011">
    <property type="protein sequence ID" value="MEN3070278.1"/>
    <property type="molecule type" value="Genomic_DNA"/>
</dbReference>
<evidence type="ECO:0000256" key="2">
    <source>
        <dbReference type="ARBA" id="ARBA00011255"/>
    </source>
</evidence>
<evidence type="ECO:0000313" key="9">
    <source>
        <dbReference type="Proteomes" id="UP001410394"/>
    </source>
</evidence>
<dbReference type="InterPro" id="IPR010809">
    <property type="entry name" value="FliD_C"/>
</dbReference>
<comment type="subcellular location">
    <subcellularLocation>
        <location evidence="5">Secreted</location>
    </subcellularLocation>
    <subcellularLocation>
        <location evidence="5">Bacterial flagellum</location>
    </subcellularLocation>
</comment>
<reference evidence="8 9" key="1">
    <citation type="journal article" date="2018" name="Int. J. Syst. Evol. Microbiol.">
        <title>Uliginosibacterium sediminicola sp. nov., isolated from freshwater sediment.</title>
        <authorList>
            <person name="Hwang W.M."/>
            <person name="Kim S.M."/>
            <person name="Kang K."/>
            <person name="Ahn T.Y."/>
        </authorList>
    </citation>
    <scope>NUCLEOTIDE SEQUENCE [LARGE SCALE GENOMIC DNA]</scope>
    <source>
        <strain evidence="8 9">M1-21</strain>
    </source>
</reference>
<comment type="similarity">
    <text evidence="1 5">Belongs to the FliD family.</text>
</comment>
<sequence length="461" mass="47182">MATITSAGLGSGIDVEGLITKLMTAERAPITQIQTQESAIQTKLSAYGTLKSSLSTLSDAAKALQTKSNFSSWTANVADTAAASATVSSSASAGSYSLNVTQLAQAQKTRSAGYDSSSTTIATGTLQIDLGTLASDGTTSTFTADSTRSFSVTIDSTNNTLSGLKDAINAAKSGVTASIVNDGSKSRLVLTSDSTGASNAFKLSGLTGFDFDPAATSTSTLTSTQAAQDAEFTLDGIEVTRSSNTVSDVIDGVTLTLKSKSTADTTLTVASDTAAITTKINAFVTAYNNTVGLMASQSNYNSTTKTAGPLNGDASIRNIQSQLRSIMSGSVGSGSVSRLSDVGIQIGVDGKLTVDSTKLGKALSDPTKDVASLFATNGTTSGLADQLVTRITNMNDTGGILTSRTDGLNSTIKTMDKSIAALEARMTSIEARYRKQFTAMDATISSLNSTASYLTAQLSKL</sequence>